<dbReference type="EMBL" id="CP098400">
    <property type="protein sequence ID" value="URW79682.1"/>
    <property type="molecule type" value="Genomic_DNA"/>
</dbReference>
<evidence type="ECO:0000256" key="1">
    <source>
        <dbReference type="ARBA" id="ARBA00004651"/>
    </source>
</evidence>
<feature type="transmembrane region" description="Helical" evidence="6">
    <location>
        <begin position="314"/>
        <end position="344"/>
    </location>
</feature>
<gene>
    <name evidence="7" type="ORF">M9189_12585</name>
</gene>
<dbReference type="Pfam" id="PF03706">
    <property type="entry name" value="LPG_synthase_TM"/>
    <property type="match status" value="1"/>
</dbReference>
<dbReference type="PANTHER" id="PTHR37693">
    <property type="entry name" value="PHOSPHATIDYLGLYCEROL LYSYLTRANSFERASE"/>
    <property type="match status" value="1"/>
</dbReference>
<reference evidence="7" key="2">
    <citation type="submission" date="2022-06" db="EMBL/GenBank/DDBJ databases">
        <title>Xiashengella guii gen. nov. sp. nov., a bacterium isolated form anaerobic digestion tank.</title>
        <authorList>
            <person name="Huang H."/>
        </authorList>
    </citation>
    <scope>NUCLEOTIDE SEQUENCE</scope>
    <source>
        <strain evidence="7">Ai-910</strain>
    </source>
</reference>
<evidence type="ECO:0000256" key="5">
    <source>
        <dbReference type="ARBA" id="ARBA00023136"/>
    </source>
</evidence>
<protein>
    <submittedName>
        <fullName evidence="7">Flippase-like domain-containing protein</fullName>
    </submittedName>
</protein>
<feature type="transmembrane region" description="Helical" evidence="6">
    <location>
        <begin position="286"/>
        <end position="308"/>
    </location>
</feature>
<keyword evidence="5 6" id="KW-0472">Membrane</keyword>
<feature type="transmembrane region" description="Helical" evidence="6">
    <location>
        <begin position="171"/>
        <end position="194"/>
    </location>
</feature>
<keyword evidence="4 6" id="KW-1133">Transmembrane helix</keyword>
<dbReference type="GO" id="GO:0005886">
    <property type="term" value="C:plasma membrane"/>
    <property type="evidence" value="ECO:0007669"/>
    <property type="project" value="UniProtKB-SubCell"/>
</dbReference>
<feature type="transmembrane region" description="Helical" evidence="6">
    <location>
        <begin position="12"/>
        <end position="31"/>
    </location>
</feature>
<reference evidence="7" key="1">
    <citation type="submission" date="2022-05" db="EMBL/GenBank/DDBJ databases">
        <authorList>
            <person name="Sun X."/>
        </authorList>
    </citation>
    <scope>NUCLEOTIDE SEQUENCE</scope>
    <source>
        <strain evidence="7">Ai-910</strain>
    </source>
</reference>
<dbReference type="PANTHER" id="PTHR37693:SF1">
    <property type="entry name" value="INTEGRAL MEMBRANE PROTEIN"/>
    <property type="match status" value="1"/>
</dbReference>
<feature type="transmembrane region" description="Helical" evidence="6">
    <location>
        <begin position="255"/>
        <end position="274"/>
    </location>
</feature>
<dbReference type="RefSeq" id="WP_250723728.1">
    <property type="nucleotide sequence ID" value="NZ_CP098400.1"/>
</dbReference>
<dbReference type="AlphaFoldDB" id="A0A9J6ZP50"/>
<keyword evidence="8" id="KW-1185">Reference proteome</keyword>
<feature type="transmembrane region" description="Helical" evidence="6">
    <location>
        <begin position="136"/>
        <end position="159"/>
    </location>
</feature>
<evidence type="ECO:0000256" key="6">
    <source>
        <dbReference type="SAM" id="Phobius"/>
    </source>
</evidence>
<dbReference type="InterPro" id="IPR022791">
    <property type="entry name" value="L-PG_synthase/AglD"/>
</dbReference>
<evidence type="ECO:0000313" key="7">
    <source>
        <dbReference type="EMBL" id="URW79682.1"/>
    </source>
</evidence>
<accession>A0A9J6ZP50</accession>
<comment type="subcellular location">
    <subcellularLocation>
        <location evidence="1">Cell membrane</location>
        <topology evidence="1">Multi-pass membrane protein</topology>
    </subcellularLocation>
</comment>
<keyword evidence="3 6" id="KW-0812">Transmembrane</keyword>
<organism evidence="7 8">
    <name type="scientific">Xiashengella succiniciproducens</name>
    <dbReference type="NCBI Taxonomy" id="2949635"/>
    <lineage>
        <taxon>Bacteria</taxon>
        <taxon>Pseudomonadati</taxon>
        <taxon>Bacteroidota</taxon>
        <taxon>Bacteroidia</taxon>
        <taxon>Marinilabiliales</taxon>
        <taxon>Marinilabiliaceae</taxon>
        <taxon>Xiashengella</taxon>
    </lineage>
</organism>
<sequence>MTDNSAKILKSINPVRIILPVAIGIAVTAYLMYREYEPGSLNLLTFSIQTAFWLFVSILLMATRDFGYMLRLRILSEKSLSWKKVFNIIMLWEFTSAITPSAVGGTSVAVFFINKEGIRLGKSTAIVLLTSFLDELYFILSFPALIIIAGGLTLFSISPEATALTWYKNPFILFALLGYSIKLIYILALSYGLFVNPRGLKLLLLWIFKLSFIRKWRPQANESGSELIQASNEFKHWPIKKWIRAFMATAVSWTARYWLVNTIIIAFFGLRILDPEGHFLVFGKQLVIWIMMLVSPTPGGSGFAEYAFHGFLGYLIPAGTGIAMAFIWRLISYYSYLIIGVFILPKWIKKHITKQ</sequence>
<proteinExistence type="predicted"/>
<evidence type="ECO:0000256" key="2">
    <source>
        <dbReference type="ARBA" id="ARBA00022475"/>
    </source>
</evidence>
<feature type="transmembrane region" description="Helical" evidence="6">
    <location>
        <begin position="85"/>
        <end position="113"/>
    </location>
</feature>
<evidence type="ECO:0000313" key="8">
    <source>
        <dbReference type="Proteomes" id="UP001056426"/>
    </source>
</evidence>
<evidence type="ECO:0000256" key="4">
    <source>
        <dbReference type="ARBA" id="ARBA00022989"/>
    </source>
</evidence>
<keyword evidence="2" id="KW-1003">Cell membrane</keyword>
<name>A0A9J6ZP50_9BACT</name>
<evidence type="ECO:0000256" key="3">
    <source>
        <dbReference type="ARBA" id="ARBA00022692"/>
    </source>
</evidence>
<dbReference type="Proteomes" id="UP001056426">
    <property type="component" value="Chromosome"/>
</dbReference>
<dbReference type="KEGG" id="alkq:M9189_12585"/>
<dbReference type="NCBIfam" id="TIGR00374">
    <property type="entry name" value="flippase-like domain"/>
    <property type="match status" value="1"/>
</dbReference>
<feature type="transmembrane region" description="Helical" evidence="6">
    <location>
        <begin position="43"/>
        <end position="64"/>
    </location>
</feature>